<evidence type="ECO:0000313" key="1">
    <source>
        <dbReference type="Proteomes" id="UP000095287"/>
    </source>
</evidence>
<accession>A0A1I7Y4T5</accession>
<name>A0A1I7Y4T5_9BILA</name>
<evidence type="ECO:0000313" key="2">
    <source>
        <dbReference type="WBParaSite" id="L893_g12484.t1"/>
    </source>
</evidence>
<dbReference type="Proteomes" id="UP000095287">
    <property type="component" value="Unplaced"/>
</dbReference>
<sequence>MDMVPVNFIDSVVGLFRQETLDQLAQEVRHPLWKDVVDLHHRNRVTYRIVFRITDCGIQNIFSAVKTFDIHNFLPDAPASVQTIREKGRFARIVEVSDETANRFPLYKWEDIKPLGEPETVKLLESIAPLMDHGLLNLLQGSPESHKVLLTLLHKRVLLRQISSLRYCGKIANDFLEHQIENSPLLSNVELMGTGWPDYTLDLLATFCSKRRSGRRVSVYLHSQEPTPINTNYIENLLDLWKRDGSLQFELYSSGRMDDEEFEALMDQGQVTEEHTIWRQSFFKHDTEKSLAILSNRSYLMQCYTCECDKFEKCLLKEVTTASGCPELHDF</sequence>
<dbReference type="AlphaFoldDB" id="A0A1I7Y4T5"/>
<keyword evidence="1" id="KW-1185">Reference proteome</keyword>
<proteinExistence type="predicted"/>
<organism evidence="1 2">
    <name type="scientific">Steinernema glaseri</name>
    <dbReference type="NCBI Taxonomy" id="37863"/>
    <lineage>
        <taxon>Eukaryota</taxon>
        <taxon>Metazoa</taxon>
        <taxon>Ecdysozoa</taxon>
        <taxon>Nematoda</taxon>
        <taxon>Chromadorea</taxon>
        <taxon>Rhabditida</taxon>
        <taxon>Tylenchina</taxon>
        <taxon>Panagrolaimomorpha</taxon>
        <taxon>Strongyloidoidea</taxon>
        <taxon>Steinernematidae</taxon>
        <taxon>Steinernema</taxon>
    </lineage>
</organism>
<protein>
    <submittedName>
        <fullName evidence="2">F-box domain-containing protein</fullName>
    </submittedName>
</protein>
<reference evidence="2" key="1">
    <citation type="submission" date="2016-11" db="UniProtKB">
        <authorList>
            <consortium name="WormBaseParasite"/>
        </authorList>
    </citation>
    <scope>IDENTIFICATION</scope>
</reference>
<dbReference type="WBParaSite" id="L893_g12484.t1">
    <property type="protein sequence ID" value="L893_g12484.t1"/>
    <property type="gene ID" value="L893_g12484"/>
</dbReference>